<protein>
    <submittedName>
        <fullName evidence="7">Integrase</fullName>
    </submittedName>
</protein>
<dbReference type="SUPFAM" id="SSF56349">
    <property type="entry name" value="DNA breaking-rejoining enzymes"/>
    <property type="match status" value="1"/>
</dbReference>
<dbReference type="PROSITE" id="PS51898">
    <property type="entry name" value="TYR_RECOMBINASE"/>
    <property type="match status" value="1"/>
</dbReference>
<dbReference type="PANTHER" id="PTHR30629">
    <property type="entry name" value="PROPHAGE INTEGRASE"/>
    <property type="match status" value="1"/>
</dbReference>
<dbReference type="InterPro" id="IPR025166">
    <property type="entry name" value="Integrase_DNA_bind_dom"/>
</dbReference>
<accession>A0A841IXA6</accession>
<organism evidence="7 8">
    <name type="scientific">Sphingobium subterraneum</name>
    <dbReference type="NCBI Taxonomy" id="627688"/>
    <lineage>
        <taxon>Bacteria</taxon>
        <taxon>Pseudomonadati</taxon>
        <taxon>Pseudomonadota</taxon>
        <taxon>Alphaproteobacteria</taxon>
        <taxon>Sphingomonadales</taxon>
        <taxon>Sphingomonadaceae</taxon>
        <taxon>Sphingobium</taxon>
    </lineage>
</organism>
<dbReference type="Gene3D" id="1.10.443.10">
    <property type="entry name" value="Intergrase catalytic core"/>
    <property type="match status" value="1"/>
</dbReference>
<keyword evidence="2" id="KW-0229">DNA integration</keyword>
<dbReference type="EMBL" id="JACIJP010000001">
    <property type="protein sequence ID" value="MBB6122920.1"/>
    <property type="molecule type" value="Genomic_DNA"/>
</dbReference>
<sequence>MLTPKTISALKAAEKGSRYEVMDTVVPHLGVRVSSKGSRTFIVFARFPGNPNPVRRTLADADIMDLATARETARDWLMAIAKGQDPRQEQVREVTLPLMPEPTIALPPLIGEAPCDNEPTVQSVVSLFLKRHVRKESDTAEGAGPKRKKEAPLRSAIEIERIFDRYILADFEGKPRWRDRAFISIRRADVTRLMDVLEDDHGPGQADHVLAMLSKLFNWYAARSDDYVSPIVRGMRRSSVRLRVRKRILNDEEIRVLWVAAQSTGTFGAFARVALLTGQRRSKLLTMKWTDISETGVWAIRTEAREKGNAASLQLPKTVIDVIKTQPRRNDNVYVFASRYDGPFNSLSKGKAALEEKMAASLGHPTPHWVVHDLRRTAKSLMARARVPRDISERVLGHVIPGVEGVYDHYSYFDEKAQALKKLSALVLQIVADDKPQCASKAQARPKATADKRRDQSSSD</sequence>
<evidence type="ECO:0000259" key="6">
    <source>
        <dbReference type="PROSITE" id="PS51898"/>
    </source>
</evidence>
<name>A0A841IXA6_9SPHN</name>
<dbReference type="InterPro" id="IPR050808">
    <property type="entry name" value="Phage_Integrase"/>
</dbReference>
<keyword evidence="8" id="KW-1185">Reference proteome</keyword>
<keyword evidence="3" id="KW-0238">DNA-binding</keyword>
<keyword evidence="4" id="KW-0233">DNA recombination</keyword>
<dbReference type="GO" id="GO:0003677">
    <property type="term" value="F:DNA binding"/>
    <property type="evidence" value="ECO:0007669"/>
    <property type="project" value="UniProtKB-KW"/>
</dbReference>
<evidence type="ECO:0000313" key="7">
    <source>
        <dbReference type="EMBL" id="MBB6122920.1"/>
    </source>
</evidence>
<dbReference type="GO" id="GO:0006310">
    <property type="term" value="P:DNA recombination"/>
    <property type="evidence" value="ECO:0007669"/>
    <property type="project" value="UniProtKB-KW"/>
</dbReference>
<gene>
    <name evidence="7" type="ORF">FHS92_000627</name>
</gene>
<evidence type="ECO:0000256" key="4">
    <source>
        <dbReference type="ARBA" id="ARBA00023172"/>
    </source>
</evidence>
<dbReference type="Pfam" id="PF13356">
    <property type="entry name" value="Arm-DNA-bind_3"/>
    <property type="match status" value="1"/>
</dbReference>
<dbReference type="InterPro" id="IPR002104">
    <property type="entry name" value="Integrase_catalytic"/>
</dbReference>
<evidence type="ECO:0000256" key="3">
    <source>
        <dbReference type="ARBA" id="ARBA00023125"/>
    </source>
</evidence>
<dbReference type="AlphaFoldDB" id="A0A841IXA6"/>
<dbReference type="InterPro" id="IPR010998">
    <property type="entry name" value="Integrase_recombinase_N"/>
</dbReference>
<dbReference type="PANTHER" id="PTHR30629:SF2">
    <property type="entry name" value="PROPHAGE INTEGRASE INTS-RELATED"/>
    <property type="match status" value="1"/>
</dbReference>
<dbReference type="GO" id="GO:0015074">
    <property type="term" value="P:DNA integration"/>
    <property type="evidence" value="ECO:0007669"/>
    <property type="project" value="UniProtKB-KW"/>
</dbReference>
<dbReference type="Gene3D" id="1.10.150.130">
    <property type="match status" value="1"/>
</dbReference>
<feature type="region of interest" description="Disordered" evidence="5">
    <location>
        <begin position="436"/>
        <end position="460"/>
    </location>
</feature>
<comment type="caution">
    <text evidence="7">The sequence shown here is derived from an EMBL/GenBank/DDBJ whole genome shotgun (WGS) entry which is preliminary data.</text>
</comment>
<feature type="compositionally biased region" description="Basic and acidic residues" evidence="5">
    <location>
        <begin position="448"/>
        <end position="460"/>
    </location>
</feature>
<evidence type="ECO:0000313" key="8">
    <source>
        <dbReference type="Proteomes" id="UP000552700"/>
    </source>
</evidence>
<evidence type="ECO:0000256" key="5">
    <source>
        <dbReference type="SAM" id="MobiDB-lite"/>
    </source>
</evidence>
<comment type="similarity">
    <text evidence="1">Belongs to the 'phage' integrase family.</text>
</comment>
<dbReference type="InterPro" id="IPR013762">
    <property type="entry name" value="Integrase-like_cat_sf"/>
</dbReference>
<evidence type="ECO:0000256" key="1">
    <source>
        <dbReference type="ARBA" id="ARBA00008857"/>
    </source>
</evidence>
<dbReference type="Pfam" id="PF00589">
    <property type="entry name" value="Phage_integrase"/>
    <property type="match status" value="1"/>
</dbReference>
<dbReference type="Proteomes" id="UP000552700">
    <property type="component" value="Unassembled WGS sequence"/>
</dbReference>
<proteinExistence type="inferred from homology"/>
<dbReference type="Gene3D" id="3.30.160.390">
    <property type="entry name" value="Integrase, DNA-binding domain"/>
    <property type="match status" value="1"/>
</dbReference>
<dbReference type="InterPro" id="IPR011010">
    <property type="entry name" value="DNA_brk_join_enz"/>
</dbReference>
<evidence type="ECO:0000256" key="2">
    <source>
        <dbReference type="ARBA" id="ARBA00022908"/>
    </source>
</evidence>
<feature type="domain" description="Tyr recombinase" evidence="6">
    <location>
        <begin position="244"/>
        <end position="421"/>
    </location>
</feature>
<reference evidence="7 8" key="1">
    <citation type="submission" date="2020-08" db="EMBL/GenBank/DDBJ databases">
        <title>Genomic Encyclopedia of Type Strains, Phase IV (KMG-IV): sequencing the most valuable type-strain genomes for metagenomic binning, comparative biology and taxonomic classification.</title>
        <authorList>
            <person name="Goeker M."/>
        </authorList>
    </citation>
    <scope>NUCLEOTIDE SEQUENCE [LARGE SCALE GENOMIC DNA]</scope>
    <source>
        <strain evidence="7 8">DSM 102255</strain>
    </source>
</reference>
<dbReference type="InterPro" id="IPR038488">
    <property type="entry name" value="Integrase_DNA-bd_sf"/>
</dbReference>